<dbReference type="SUPFAM" id="SSF46785">
    <property type="entry name" value="Winged helix' DNA-binding domain"/>
    <property type="match status" value="1"/>
</dbReference>
<keyword evidence="1" id="KW-0805">Transcription regulation</keyword>
<reference evidence="5 6" key="1">
    <citation type="submission" date="2021-01" db="EMBL/GenBank/DDBJ databases">
        <title>Genome public.</title>
        <authorList>
            <person name="Liu C."/>
            <person name="Sun Q."/>
        </authorList>
    </citation>
    <scope>NUCLEOTIDE SEQUENCE [LARGE SCALE GENOMIC DNA]</scope>
    <source>
        <strain evidence="5 6">JC656</strain>
    </source>
</reference>
<dbReference type="RefSeq" id="WP_189692403.1">
    <property type="nucleotide sequence ID" value="NZ_BNCM01000002.1"/>
</dbReference>
<keyword evidence="2" id="KW-0238">DNA-binding</keyword>
<dbReference type="SMART" id="SM00895">
    <property type="entry name" value="FCD"/>
    <property type="match status" value="1"/>
</dbReference>
<dbReference type="Pfam" id="PF07729">
    <property type="entry name" value="FCD"/>
    <property type="match status" value="1"/>
</dbReference>
<proteinExistence type="predicted"/>
<name>A0ABS1K318_9MICC</name>
<dbReference type="PRINTS" id="PR00035">
    <property type="entry name" value="HTHGNTR"/>
</dbReference>
<evidence type="ECO:0000256" key="1">
    <source>
        <dbReference type="ARBA" id="ARBA00023015"/>
    </source>
</evidence>
<sequence length="243" mass="26910">MATSSAAPAARFSAQTRLRALQADIMELILERGLEAGDSLPTENELAATLGVGRNTLRESLKVLQALGVIEIRHGFGMFVAPSNFDALTDGLTFRGRLSLRHEGHEALELVDVRQALESGLIGSAMRVMKPEHHVRIAAAVAAMEESAARGESFPEADAEFHRLLFEPLDNALLMNLMDVFWKVYRKIHLEVGPLRQDLKDTAAIHRGIYDAVVAGDVPLAAERLNRHFDGIRERIAEHHQRR</sequence>
<gene>
    <name evidence="5" type="ORF">JJE72_10080</name>
</gene>
<dbReference type="SMART" id="SM00345">
    <property type="entry name" value="HTH_GNTR"/>
    <property type="match status" value="1"/>
</dbReference>
<dbReference type="CDD" id="cd07377">
    <property type="entry name" value="WHTH_GntR"/>
    <property type="match status" value="1"/>
</dbReference>
<evidence type="ECO:0000313" key="6">
    <source>
        <dbReference type="Proteomes" id="UP000639051"/>
    </source>
</evidence>
<keyword evidence="6" id="KW-1185">Reference proteome</keyword>
<evidence type="ECO:0000259" key="4">
    <source>
        <dbReference type="PROSITE" id="PS50949"/>
    </source>
</evidence>
<dbReference type="Gene3D" id="1.20.120.530">
    <property type="entry name" value="GntR ligand-binding domain-like"/>
    <property type="match status" value="1"/>
</dbReference>
<organism evidence="5 6">
    <name type="scientific">Sinomonas cellulolyticus</name>
    <dbReference type="NCBI Taxonomy" id="2801916"/>
    <lineage>
        <taxon>Bacteria</taxon>
        <taxon>Bacillati</taxon>
        <taxon>Actinomycetota</taxon>
        <taxon>Actinomycetes</taxon>
        <taxon>Micrococcales</taxon>
        <taxon>Micrococcaceae</taxon>
        <taxon>Sinomonas</taxon>
    </lineage>
</organism>
<dbReference type="PROSITE" id="PS50949">
    <property type="entry name" value="HTH_GNTR"/>
    <property type="match status" value="1"/>
</dbReference>
<dbReference type="InterPro" id="IPR000524">
    <property type="entry name" value="Tscrpt_reg_HTH_GntR"/>
</dbReference>
<accession>A0ABS1K318</accession>
<dbReference type="Pfam" id="PF00392">
    <property type="entry name" value="GntR"/>
    <property type="match status" value="1"/>
</dbReference>
<feature type="domain" description="HTH gntR-type" evidence="4">
    <location>
        <begin position="15"/>
        <end position="83"/>
    </location>
</feature>
<dbReference type="InterPro" id="IPR036390">
    <property type="entry name" value="WH_DNA-bd_sf"/>
</dbReference>
<dbReference type="Gene3D" id="1.10.10.10">
    <property type="entry name" value="Winged helix-like DNA-binding domain superfamily/Winged helix DNA-binding domain"/>
    <property type="match status" value="1"/>
</dbReference>
<dbReference type="PANTHER" id="PTHR43537">
    <property type="entry name" value="TRANSCRIPTIONAL REGULATOR, GNTR FAMILY"/>
    <property type="match status" value="1"/>
</dbReference>
<dbReference type="SUPFAM" id="SSF48008">
    <property type="entry name" value="GntR ligand-binding domain-like"/>
    <property type="match status" value="1"/>
</dbReference>
<dbReference type="EMBL" id="JAERRC010000024">
    <property type="protein sequence ID" value="MBL0705853.1"/>
    <property type="molecule type" value="Genomic_DNA"/>
</dbReference>
<evidence type="ECO:0000256" key="2">
    <source>
        <dbReference type="ARBA" id="ARBA00023125"/>
    </source>
</evidence>
<dbReference type="InterPro" id="IPR036388">
    <property type="entry name" value="WH-like_DNA-bd_sf"/>
</dbReference>
<keyword evidence="3" id="KW-0804">Transcription</keyword>
<evidence type="ECO:0000256" key="3">
    <source>
        <dbReference type="ARBA" id="ARBA00023163"/>
    </source>
</evidence>
<dbReference type="Proteomes" id="UP000639051">
    <property type="component" value="Unassembled WGS sequence"/>
</dbReference>
<protein>
    <submittedName>
        <fullName evidence="5">FadR family transcriptional regulator</fullName>
    </submittedName>
</protein>
<dbReference type="PANTHER" id="PTHR43537:SF54">
    <property type="entry name" value="TRANSCRIPTIONAL REGULATOR, GNTR FAMILY"/>
    <property type="match status" value="1"/>
</dbReference>
<comment type="caution">
    <text evidence="5">The sequence shown here is derived from an EMBL/GenBank/DDBJ whole genome shotgun (WGS) entry which is preliminary data.</text>
</comment>
<dbReference type="InterPro" id="IPR011711">
    <property type="entry name" value="GntR_C"/>
</dbReference>
<evidence type="ECO:0000313" key="5">
    <source>
        <dbReference type="EMBL" id="MBL0705853.1"/>
    </source>
</evidence>
<dbReference type="InterPro" id="IPR008920">
    <property type="entry name" value="TF_FadR/GntR_C"/>
</dbReference>